<keyword evidence="7" id="KW-0131">Cell cycle</keyword>
<feature type="compositionally biased region" description="Polar residues" evidence="11">
    <location>
        <begin position="826"/>
        <end position="850"/>
    </location>
</feature>
<name>A0A6J2LXB9_9CHIR</name>
<sequence length="1003" mass="110165">MSIVQQRPPCEHMNRRRKFLLASVLALHNSSFIYPSCQKCFSRIILVSKRSNCPKCGSAGEAENASYRYKLSIKVAESNKLFAVTVFGSCLDTFFGLAATDLHRYIQDPNEIPGTLDSDSTQNLLTKAVETCFVGQSFIFGVTNFENQHGRGSDSRNSLEQCPDDRRDIKELVACQMVLPDPGVAGFTVMDYFRQLLRLSDLRKLHGGSQTPSSHSSSDLSSICGPDSSSCSFESNGKDTFLLLWQPSLELTSIVSQPTEDANFSASGQSKVVDTLYQNRECISLAEATGSSGYHEAIQCSWSLASYMHQKNTAQKLGEELDLQANQPNAVHSSQHDIAVTGSNLFPLKMQEPCEPINTKSFHSALEIENRCSLHELTCHRHQDVNTLLSLQERHTCCPLLSLRPEEIAGGSPDDDPKIWDDLPFSESLNKFLAVIESEIAVTQTDASGRKCCLDNGIDKVRADHSSLSVTPQRTTGPLHTPPIALGSSQAKVKTNSGKDNFLSNSEANPTRSVQKESKPCNPAEAISISRGGRDISQNFLSSTCLSALFPSSKGLGTSSLTNSTRIPPHGAAISVTCSTLESDHSYFNIKYFNGCGEESLLETSEKLTTLCARRYNDVSDLCNLENKQYSRWPENQGDGLTICRKLTYPLEAPCSSPERSTNTLKEMPHGHIDNNLTQEYFSGHEGSYNASADLFNDSVKEMDIATEITKKSQDILLQWGQPLSEGHHTEPDSSPRSLSENSSQSSQKLSLQNMPGSMYPKTCPSHFPSDLESDFEDSQDFVPCSQSTPIAGFHQTRVHGRKGDFKKLLAFCSDLDANYKKPRISSENEAQQATPSCPKNMKTPSQMSKSPVISSITQPEVFKNCPVAECLEPDIDECVPPTTKKVLLSDGLGFQTMGLRKCSAACNSPNQNALPRKKLNHIKKRTNKCLIKKELNLKNMFTAVVTNQKTPNYNSSHSGWISKGSVLGLGSCSEVRCCLSFSENGPPSVPEAKSSWSPELFS</sequence>
<keyword evidence="14" id="KW-1185">Reference proteome</keyword>
<evidence type="ECO:0000256" key="10">
    <source>
        <dbReference type="ARBA" id="ARBA00075896"/>
    </source>
</evidence>
<dbReference type="KEGG" id="pdic:114499573"/>
<dbReference type="InterPro" id="IPR013955">
    <property type="entry name" value="Rep_factor-A_C"/>
</dbReference>
<evidence type="ECO:0000256" key="9">
    <source>
        <dbReference type="ARBA" id="ARBA00069059"/>
    </source>
</evidence>
<dbReference type="Proteomes" id="UP000664940">
    <property type="component" value="Unassembled WGS sequence"/>
</dbReference>
<dbReference type="RefSeq" id="XP_028371654.1">
    <property type="nucleotide sequence ID" value="XM_028515853.2"/>
</dbReference>
<feature type="compositionally biased region" description="Polar residues" evidence="11">
    <location>
        <begin position="487"/>
        <end position="513"/>
    </location>
</feature>
<gene>
    <name evidence="16 17" type="primary">DDIAS</name>
    <name evidence="13" type="ORF">HJG60_003687</name>
</gene>
<dbReference type="Proteomes" id="UP000504628">
    <property type="component" value="Chromosome 6"/>
</dbReference>
<dbReference type="AlphaFoldDB" id="A0A6J2LXB9"/>
<evidence type="ECO:0000259" key="12">
    <source>
        <dbReference type="Pfam" id="PF08646"/>
    </source>
</evidence>
<evidence type="ECO:0000256" key="6">
    <source>
        <dbReference type="ARBA" id="ARBA00023242"/>
    </source>
</evidence>
<evidence type="ECO:0000256" key="4">
    <source>
        <dbReference type="ARBA" id="ARBA00022703"/>
    </source>
</evidence>
<keyword evidence="4" id="KW-0053">Apoptosis</keyword>
<feature type="region of interest" description="Disordered" evidence="11">
    <location>
        <begin position="466"/>
        <end position="521"/>
    </location>
</feature>
<evidence type="ECO:0000256" key="1">
    <source>
        <dbReference type="ARBA" id="ARBA00004123"/>
    </source>
</evidence>
<dbReference type="GO" id="GO:0051726">
    <property type="term" value="P:regulation of cell cycle"/>
    <property type="evidence" value="ECO:0007669"/>
    <property type="project" value="UniProtKB-KW"/>
</dbReference>
<keyword evidence="5" id="KW-0338">Growth arrest</keyword>
<evidence type="ECO:0000313" key="17">
    <source>
        <dbReference type="RefSeq" id="XP_035884636.1"/>
    </source>
</evidence>
<evidence type="ECO:0000313" key="14">
    <source>
        <dbReference type="Proteomes" id="UP000504628"/>
    </source>
</evidence>
<evidence type="ECO:0000256" key="7">
    <source>
        <dbReference type="ARBA" id="ARBA00023306"/>
    </source>
</evidence>
<feature type="region of interest" description="Disordered" evidence="11">
    <location>
        <begin position="825"/>
        <end position="850"/>
    </location>
</feature>
<dbReference type="OrthoDB" id="9948238at2759"/>
<comment type="subcellular location">
    <subcellularLocation>
        <location evidence="2">Cytoplasm</location>
    </subcellularLocation>
    <subcellularLocation>
        <location evidence="1">Nucleus</location>
    </subcellularLocation>
</comment>
<reference evidence="13 15" key="1">
    <citation type="journal article" date="2020" name="Nature">
        <title>Six reference-quality genomes reveal evolution of bat adaptations.</title>
        <authorList>
            <person name="Jebb D."/>
            <person name="Huang Z."/>
            <person name="Pippel M."/>
            <person name="Hughes G.M."/>
            <person name="Lavrichenko K."/>
            <person name="Devanna P."/>
            <person name="Winkler S."/>
            <person name="Jermiin L.S."/>
            <person name="Skirmuntt E.C."/>
            <person name="Katzourakis A."/>
            <person name="Burkitt-Gray L."/>
            <person name="Ray D.A."/>
            <person name="Sullivan K.A.M."/>
            <person name="Roscito J.G."/>
            <person name="Kirilenko B.M."/>
            <person name="Davalos L.M."/>
            <person name="Corthals A.P."/>
            <person name="Power M.L."/>
            <person name="Jones G."/>
            <person name="Ransome R.D."/>
            <person name="Dechmann D.K.N."/>
            <person name="Locatelli A.G."/>
            <person name="Puechmaille S.J."/>
            <person name="Fedrigo O."/>
            <person name="Jarvis E.D."/>
            <person name="Hiller M."/>
            <person name="Vernes S.C."/>
            <person name="Myers E.W."/>
            <person name="Teeling E.C."/>
        </authorList>
    </citation>
    <scope>NUCLEOTIDE SEQUENCE [LARGE SCALE GENOMIC DNA]</scope>
    <source>
        <strain evidence="13">Bat1K_MPI-CBG_1</strain>
    </source>
</reference>
<feature type="domain" description="Replication factor A C-terminal" evidence="12">
    <location>
        <begin position="22"/>
        <end position="107"/>
    </location>
</feature>
<comment type="function">
    <text evidence="8">May be an anti-apoptotic protein involved in DNA repair or cell survival.</text>
</comment>
<proteinExistence type="predicted"/>
<evidence type="ECO:0000256" key="8">
    <source>
        <dbReference type="ARBA" id="ARBA00053253"/>
    </source>
</evidence>
<feature type="region of interest" description="Disordered" evidence="11">
    <location>
        <begin position="724"/>
        <end position="765"/>
    </location>
</feature>
<evidence type="ECO:0000256" key="2">
    <source>
        <dbReference type="ARBA" id="ARBA00004496"/>
    </source>
</evidence>
<evidence type="ECO:0000256" key="11">
    <source>
        <dbReference type="SAM" id="MobiDB-lite"/>
    </source>
</evidence>
<dbReference type="InterPro" id="IPR043522">
    <property type="entry name" value="DDIAS"/>
</dbReference>
<evidence type="ECO:0000313" key="13">
    <source>
        <dbReference type="EMBL" id="KAF6102947.1"/>
    </source>
</evidence>
<dbReference type="GO" id="GO:1902230">
    <property type="term" value="P:negative regulation of intrinsic apoptotic signaling pathway in response to DNA damage"/>
    <property type="evidence" value="ECO:0007669"/>
    <property type="project" value="InterPro"/>
</dbReference>
<dbReference type="GO" id="GO:0005737">
    <property type="term" value="C:cytoplasm"/>
    <property type="evidence" value="ECO:0007669"/>
    <property type="project" value="UniProtKB-SubCell"/>
</dbReference>
<accession>A0A6J2LXB9</accession>
<dbReference type="GeneID" id="114499573"/>
<dbReference type="CTD" id="220042"/>
<dbReference type="Pfam" id="PF08646">
    <property type="entry name" value="Rep_fac-A_C"/>
    <property type="match status" value="1"/>
</dbReference>
<feature type="compositionally biased region" description="Polar residues" evidence="11">
    <location>
        <begin position="466"/>
        <end position="478"/>
    </location>
</feature>
<dbReference type="InterPro" id="IPR012340">
    <property type="entry name" value="NA-bd_OB-fold"/>
</dbReference>
<feature type="compositionally biased region" description="Low complexity" evidence="11">
    <location>
        <begin position="735"/>
        <end position="753"/>
    </location>
</feature>
<evidence type="ECO:0000313" key="16">
    <source>
        <dbReference type="RefSeq" id="XP_028371654.1"/>
    </source>
</evidence>
<dbReference type="RefSeq" id="XP_035884636.1">
    <property type="nucleotide sequence ID" value="XM_036028743.1"/>
</dbReference>
<dbReference type="PANTHER" id="PTHR35537">
    <property type="entry name" value="DNA DAMAGE-INDUCIBLE APOPTOSIS SUPPRESSOR PROTEIN DDIAS"/>
    <property type="match status" value="1"/>
</dbReference>
<evidence type="ECO:0000313" key="15">
    <source>
        <dbReference type="Proteomes" id="UP000664940"/>
    </source>
</evidence>
<keyword evidence="6" id="KW-0539">Nucleus</keyword>
<evidence type="ECO:0000256" key="3">
    <source>
        <dbReference type="ARBA" id="ARBA00022490"/>
    </source>
</evidence>
<evidence type="ECO:0000256" key="5">
    <source>
        <dbReference type="ARBA" id="ARBA00022810"/>
    </source>
</evidence>
<organism evidence="14 16">
    <name type="scientific">Phyllostomus discolor</name>
    <name type="common">pale spear-nosed bat</name>
    <dbReference type="NCBI Taxonomy" id="89673"/>
    <lineage>
        <taxon>Eukaryota</taxon>
        <taxon>Metazoa</taxon>
        <taxon>Chordata</taxon>
        <taxon>Craniata</taxon>
        <taxon>Vertebrata</taxon>
        <taxon>Euteleostomi</taxon>
        <taxon>Mammalia</taxon>
        <taxon>Eutheria</taxon>
        <taxon>Laurasiatheria</taxon>
        <taxon>Chiroptera</taxon>
        <taxon>Yangochiroptera</taxon>
        <taxon>Phyllostomidae</taxon>
        <taxon>Phyllostominae</taxon>
        <taxon>Phyllostomus</taxon>
    </lineage>
</organism>
<dbReference type="GO" id="GO:0006915">
    <property type="term" value="P:apoptotic process"/>
    <property type="evidence" value="ECO:0007669"/>
    <property type="project" value="UniProtKB-KW"/>
</dbReference>
<keyword evidence="3" id="KW-0963">Cytoplasm</keyword>
<dbReference type="GO" id="GO:0005634">
    <property type="term" value="C:nucleus"/>
    <property type="evidence" value="ECO:0007669"/>
    <property type="project" value="UniProtKB-SubCell"/>
</dbReference>
<dbReference type="PANTHER" id="PTHR35537:SF1">
    <property type="entry name" value="DNA DAMAGE-INDUCED APOPTOSIS SUPPRESSOR PROTEIN"/>
    <property type="match status" value="1"/>
</dbReference>
<protein>
    <recommendedName>
        <fullName evidence="9">DNA damage-induced apoptosis suppressor protein</fullName>
    </recommendedName>
    <alternativeName>
        <fullName evidence="10">Nitric oxide-inducible gene protein</fullName>
    </alternativeName>
</protein>
<dbReference type="SUPFAM" id="SSF50249">
    <property type="entry name" value="Nucleic acid-binding proteins"/>
    <property type="match status" value="1"/>
</dbReference>
<dbReference type="Gene3D" id="2.40.50.140">
    <property type="entry name" value="Nucleic acid-binding proteins"/>
    <property type="match status" value="1"/>
</dbReference>
<dbReference type="FunFam" id="2.40.50.140:FF:000217">
    <property type="entry name" value="DNA damage induced apoptosis suppressor"/>
    <property type="match status" value="1"/>
</dbReference>
<reference evidence="16 17" key="2">
    <citation type="submission" date="2025-04" db="UniProtKB">
        <authorList>
            <consortium name="RefSeq"/>
        </authorList>
    </citation>
    <scope>IDENTIFICATION</scope>
    <source>
        <tissue evidence="16 17">Muscle</tissue>
    </source>
</reference>
<dbReference type="EMBL" id="JABVXQ010000006">
    <property type="protein sequence ID" value="KAF6102947.1"/>
    <property type="molecule type" value="Genomic_DNA"/>
</dbReference>